<name>H0HSY1_9HYPH</name>
<dbReference type="OrthoDB" id="8078029at2"/>
<dbReference type="AlphaFoldDB" id="H0HSY1"/>
<accession>H0HSY1</accession>
<proteinExistence type="predicted"/>
<gene>
    <name evidence="1" type="ORF">MAXJ12_16361</name>
</gene>
<reference evidence="1 2" key="1">
    <citation type="journal article" date="2012" name="J. Bacteriol.">
        <title>Draft Genome Sequence of Mesorhizobium alhagi CCNWXJ12-2T, a Novel Salt-Resistant Species Isolated from the Desert of Northwestern China.</title>
        <authorList>
            <person name="Zhou M."/>
            <person name="Chen W."/>
            <person name="Chen H."/>
            <person name="Wei G."/>
        </authorList>
    </citation>
    <scope>NUCLEOTIDE SEQUENCE [LARGE SCALE GENOMIC DNA]</scope>
    <source>
        <strain evidence="1 2">CCNWXJ12-2</strain>
    </source>
</reference>
<organism evidence="1 2">
    <name type="scientific">Mesorhizobium alhagi CCNWXJ12-2</name>
    <dbReference type="NCBI Taxonomy" id="1107882"/>
    <lineage>
        <taxon>Bacteria</taxon>
        <taxon>Pseudomonadati</taxon>
        <taxon>Pseudomonadota</taxon>
        <taxon>Alphaproteobacteria</taxon>
        <taxon>Hyphomicrobiales</taxon>
        <taxon>Phyllobacteriaceae</taxon>
        <taxon>Allomesorhizobium</taxon>
    </lineage>
</organism>
<dbReference type="PATRIC" id="fig|1107882.3.peg.3189"/>
<evidence type="ECO:0000313" key="1">
    <source>
        <dbReference type="EMBL" id="EHK56207.1"/>
    </source>
</evidence>
<keyword evidence="2" id="KW-1185">Reference proteome</keyword>
<dbReference type="Proteomes" id="UP000003250">
    <property type="component" value="Unassembled WGS sequence"/>
</dbReference>
<protein>
    <submittedName>
        <fullName evidence="1">Uncharacterized protein</fullName>
    </submittedName>
</protein>
<dbReference type="RefSeq" id="WP_008836891.1">
    <property type="nucleotide sequence ID" value="NZ_AHAM01000133.1"/>
</dbReference>
<evidence type="ECO:0000313" key="2">
    <source>
        <dbReference type="Proteomes" id="UP000003250"/>
    </source>
</evidence>
<sequence length="148" mass="17037">MSNRALDEWDIARTGLRSISAAEIKTFWNGYIAHRKDVRIEHGSLYSRWRRVSDDLVLSLYLTNRSVGLFVRGQRGERFATTANRLEAYEPDLGLALDASLRGYEGCCYLTNLPHPVTDPASWPRAYAWLEEREQHYHRVLIEAVRGG</sequence>
<dbReference type="EMBL" id="AHAM01000133">
    <property type="protein sequence ID" value="EHK56207.1"/>
    <property type="molecule type" value="Genomic_DNA"/>
</dbReference>